<organism evidence="6 7">
    <name type="scientific">Albidiferax ferrireducens (strain ATCC BAA-621 / DSM 15236 / T118)</name>
    <name type="common">Rhodoferax ferrireducens</name>
    <dbReference type="NCBI Taxonomy" id="338969"/>
    <lineage>
        <taxon>Bacteria</taxon>
        <taxon>Pseudomonadati</taxon>
        <taxon>Pseudomonadota</taxon>
        <taxon>Betaproteobacteria</taxon>
        <taxon>Burkholderiales</taxon>
        <taxon>Comamonadaceae</taxon>
        <taxon>Rhodoferax</taxon>
    </lineage>
</organism>
<feature type="domain" description="Carbohydrate-binding module family 96" evidence="4">
    <location>
        <begin position="946"/>
        <end position="1121"/>
    </location>
</feature>
<dbReference type="InterPro" id="IPR013783">
    <property type="entry name" value="Ig-like_fold"/>
</dbReference>
<dbReference type="HOGENOM" id="CLU_296628_0_0_4"/>
<evidence type="ECO:0000259" key="4">
    <source>
        <dbReference type="Pfam" id="PF24517"/>
    </source>
</evidence>
<keyword evidence="7" id="KW-1185">Reference proteome</keyword>
<dbReference type="InterPro" id="IPR033803">
    <property type="entry name" value="CBD-like_Golvesin-Xly"/>
</dbReference>
<dbReference type="Pfam" id="PF25275">
    <property type="entry name" value="Golvesin_C"/>
    <property type="match status" value="1"/>
</dbReference>
<dbReference type="GO" id="GO:0005576">
    <property type="term" value="C:extracellular region"/>
    <property type="evidence" value="ECO:0007669"/>
    <property type="project" value="UniProtKB-SubCell"/>
</dbReference>
<dbReference type="Pfam" id="PF24517">
    <property type="entry name" value="CBM96"/>
    <property type="match status" value="1"/>
</dbReference>
<dbReference type="EMBL" id="CP000267">
    <property type="protein sequence ID" value="ABD68433.1"/>
    <property type="molecule type" value="Genomic_DNA"/>
</dbReference>
<dbReference type="GO" id="GO:0005509">
    <property type="term" value="F:calcium ion binding"/>
    <property type="evidence" value="ECO:0007669"/>
    <property type="project" value="InterPro"/>
</dbReference>
<dbReference type="STRING" id="338969.Rfer_0682"/>
<evidence type="ECO:0000256" key="3">
    <source>
        <dbReference type="ARBA" id="ARBA00022729"/>
    </source>
</evidence>
<dbReference type="InterPro" id="IPR015919">
    <property type="entry name" value="Cadherin-like_sf"/>
</dbReference>
<evidence type="ECO:0000259" key="5">
    <source>
        <dbReference type="Pfam" id="PF25275"/>
    </source>
</evidence>
<proteinExistence type="predicted"/>
<protein>
    <submittedName>
        <fullName evidence="6">Putative Ig</fullName>
    </submittedName>
</protein>
<dbReference type="eggNOG" id="COG3468">
    <property type="taxonomic scope" value="Bacteria"/>
</dbReference>
<gene>
    <name evidence="6" type="ordered locus">Rfer_0682</name>
</gene>
<dbReference type="Proteomes" id="UP000008332">
    <property type="component" value="Chromosome"/>
</dbReference>
<accession>Q220X0</accession>
<feature type="domain" description="Golvesin/Xly CBD-like" evidence="5">
    <location>
        <begin position="91"/>
        <end position="182"/>
    </location>
</feature>
<sequence>MNQSSPMSSCCQAAFQKMRCIGYWLTLAALAGLPACGGGTDTPDKSSSAPSSLQQTLVNLVIDTTSPGLVTEGSFDQVPGYLAKSPQVLRSNGAAGARFALQVPQAGQYEVFVWWPQNLADAGIADITVEYHGGKNTISRSQRSGGGSWQSVGTYPFDPSIPGAVVLRNASGAPLYVDATRLQYVGRLAPVMVFAFDKLPVGLKDEPYTAQLGMAGGMPPYSYAIVDGDLPPGLALDGATGDITGRPAQAGEFTFTVRSQDATRQLASQTMTLYIGESAGTASTVQGLFPRPLEVPSARRQSAVTPSGAPDVSNLLAIVAGMAEGEWRRVNLNAFSSVWTPADLRPLLSKSNPDPSRLILAWSSFAWDSNRAALLLYGGGHANYRGNDVYLWRASTQRWERASLPSEMVQTPLGYWNAIDGVDKAPASAHTYDNTIFLPILDRMLVLGGAADPNGGPYITQDTATTARITGPYLFDPSRANADRVGGSTGSHVKRVAPYPEIVGGNMWSNRESWLNASASSAPPVETLSDGCTGYAVEDGRDVVYLRTASRLYRYEINDLANPAADVWKQVNRYYYGGSGGQSTCGYDPLRKIFLSTHLKTPFIFWDLSNSNPGNLDKMITPVDPTGEFPTLLSSGEIQMRNCGLEFDPVRKDFKLWCGDGRVWAVTPPPTPVATGWTIVKASLPPSAVPTESLGTGILGKWKYVPNLDVFMGLADAVQGNIWVYKPHGWVNPAGGSNLPPSVSITAPVNGASVTVGASIAVSATATDVDGSVAKVEFFADSYKIGESLAAPYGMVWSGATVGAHTLTAVATDDAGGTKTSAEVTVTVTPVAPLNNPPTVNLVRPTPGAIFPFGTPVTLEASAADSDGAVIRVEFYANAIKLGESTVAPFTLVWASPPLGTSALYAVATDDQGASATSVVVSMTVSPASGGAGSITLQRGASPFTVADTYLSAYHSTLNFGAASNLRDQFSNYSSLMRFAIFQSEGGPVPNGTNITSATLSLYKYSSYNMVYSVHRVLLDWSESSATWNLRQPGLAWSTVGANGLGTDISATPDASASTDFNPGWINFDVTASVQAMSLAPTLANYGWRLKGVSGYTSGLKWIYSSEFSGTPTLRPKLVITYN</sequence>
<dbReference type="KEGG" id="rfr:Rfer_0682"/>
<dbReference type="eggNOG" id="COG5295">
    <property type="taxonomic scope" value="Bacteria"/>
</dbReference>
<dbReference type="AlphaFoldDB" id="Q220X0"/>
<keyword evidence="3" id="KW-0732">Signal</keyword>
<keyword evidence="2" id="KW-0964">Secreted</keyword>
<evidence type="ECO:0000256" key="2">
    <source>
        <dbReference type="ARBA" id="ARBA00022525"/>
    </source>
</evidence>
<dbReference type="Pfam" id="PF05345">
    <property type="entry name" value="He_PIG"/>
    <property type="match status" value="1"/>
</dbReference>
<dbReference type="Pfam" id="PF17957">
    <property type="entry name" value="Big_7"/>
    <property type="match status" value="2"/>
</dbReference>
<name>Q220X0_ALBFT</name>
<dbReference type="NCBIfam" id="NF033679">
    <property type="entry name" value="DNRLRE_dom"/>
    <property type="match status" value="1"/>
</dbReference>
<evidence type="ECO:0000256" key="1">
    <source>
        <dbReference type="ARBA" id="ARBA00004613"/>
    </source>
</evidence>
<dbReference type="SUPFAM" id="SSF49313">
    <property type="entry name" value="Cadherin-like"/>
    <property type="match status" value="1"/>
</dbReference>
<evidence type="ECO:0000313" key="7">
    <source>
        <dbReference type="Proteomes" id="UP000008332"/>
    </source>
</evidence>
<evidence type="ECO:0000313" key="6">
    <source>
        <dbReference type="EMBL" id="ABD68433.1"/>
    </source>
</evidence>
<comment type="subcellular location">
    <subcellularLocation>
        <location evidence="1">Secreted</location>
    </subcellularLocation>
</comment>
<dbReference type="InterPro" id="IPR055372">
    <property type="entry name" value="CBM96"/>
</dbReference>
<reference evidence="7" key="1">
    <citation type="submission" date="2006-02" db="EMBL/GenBank/DDBJ databases">
        <title>Complete sequence of chromosome of Rhodoferax ferrireducens DSM 15236.</title>
        <authorList>
            <person name="Copeland A."/>
            <person name="Lucas S."/>
            <person name="Lapidus A."/>
            <person name="Barry K."/>
            <person name="Detter J.C."/>
            <person name="Glavina del Rio T."/>
            <person name="Hammon N."/>
            <person name="Israni S."/>
            <person name="Pitluck S."/>
            <person name="Brettin T."/>
            <person name="Bruce D."/>
            <person name="Han C."/>
            <person name="Tapia R."/>
            <person name="Gilna P."/>
            <person name="Kiss H."/>
            <person name="Schmutz J."/>
            <person name="Larimer F."/>
            <person name="Land M."/>
            <person name="Kyrpides N."/>
            <person name="Ivanova N."/>
            <person name="Richardson P."/>
        </authorList>
    </citation>
    <scope>NUCLEOTIDE SEQUENCE [LARGE SCALE GENOMIC DNA]</scope>
    <source>
        <strain evidence="7">ATCC BAA-621 / DSM 15236 / T118</strain>
    </source>
</reference>
<dbReference type="GO" id="GO:0016020">
    <property type="term" value="C:membrane"/>
    <property type="evidence" value="ECO:0007669"/>
    <property type="project" value="InterPro"/>
</dbReference>
<dbReference type="OrthoDB" id="5730733at2"/>
<dbReference type="Gene3D" id="2.60.40.10">
    <property type="entry name" value="Immunoglobulins"/>
    <property type="match status" value="3"/>
</dbReference>